<organism evidence="5 6">
    <name type="scientific">Theobroma cacao</name>
    <name type="common">Cacao</name>
    <name type="synonym">Cocoa</name>
    <dbReference type="NCBI Taxonomy" id="3641"/>
    <lineage>
        <taxon>Eukaryota</taxon>
        <taxon>Viridiplantae</taxon>
        <taxon>Streptophyta</taxon>
        <taxon>Embryophyta</taxon>
        <taxon>Tracheophyta</taxon>
        <taxon>Spermatophyta</taxon>
        <taxon>Magnoliopsida</taxon>
        <taxon>eudicotyledons</taxon>
        <taxon>Gunneridae</taxon>
        <taxon>Pentapetalae</taxon>
        <taxon>rosids</taxon>
        <taxon>malvids</taxon>
        <taxon>Malvales</taxon>
        <taxon>Malvaceae</taxon>
        <taxon>Byttnerioideae</taxon>
        <taxon>Theobroma</taxon>
    </lineage>
</organism>
<evidence type="ECO:0000256" key="1">
    <source>
        <dbReference type="ARBA" id="ARBA00022527"/>
    </source>
</evidence>
<accession>A0A061GZH3</accession>
<keyword evidence="6" id="KW-1185">Reference proteome</keyword>
<feature type="domain" description="Protein kinase" evidence="4">
    <location>
        <begin position="288"/>
        <end position="559"/>
    </location>
</feature>
<dbReference type="AlphaFoldDB" id="A0A061GZH3"/>
<dbReference type="SMART" id="SM00219">
    <property type="entry name" value="TyrKc"/>
    <property type="match status" value="1"/>
</dbReference>
<name>A0A061GZH3_THECC</name>
<dbReference type="Gene3D" id="3.40.50.620">
    <property type="entry name" value="HUPs"/>
    <property type="match status" value="1"/>
</dbReference>
<dbReference type="GO" id="GO:0004674">
    <property type="term" value="F:protein serine/threonine kinase activity"/>
    <property type="evidence" value="ECO:0007669"/>
    <property type="project" value="UniProtKB-KW"/>
</dbReference>
<dbReference type="InterPro" id="IPR014729">
    <property type="entry name" value="Rossmann-like_a/b/a_fold"/>
</dbReference>
<dbReference type="Pfam" id="PF00069">
    <property type="entry name" value="Pkinase"/>
    <property type="match status" value="1"/>
</dbReference>
<dbReference type="InterPro" id="IPR000719">
    <property type="entry name" value="Prot_kinase_dom"/>
</dbReference>
<dbReference type="Gramene" id="EOY33034">
    <property type="protein sequence ID" value="EOY33034"/>
    <property type="gene ID" value="TCM_041042"/>
</dbReference>
<dbReference type="GO" id="GO:0004672">
    <property type="term" value="F:protein kinase activity"/>
    <property type="evidence" value="ECO:0000318"/>
    <property type="project" value="GO_Central"/>
</dbReference>
<reference evidence="5 6" key="1">
    <citation type="journal article" date="2013" name="Genome Biol.">
        <title>The genome sequence of the most widely cultivated cacao type and its use to identify candidate genes regulating pod color.</title>
        <authorList>
            <person name="Motamayor J.C."/>
            <person name="Mockaitis K."/>
            <person name="Schmutz J."/>
            <person name="Haiminen N."/>
            <person name="Iii D.L."/>
            <person name="Cornejo O."/>
            <person name="Findley S.D."/>
            <person name="Zheng P."/>
            <person name="Utro F."/>
            <person name="Royaert S."/>
            <person name="Saski C."/>
            <person name="Jenkins J."/>
            <person name="Podicheti R."/>
            <person name="Zhao M."/>
            <person name="Scheffler B.E."/>
            <person name="Stack J.C."/>
            <person name="Feltus F.A."/>
            <person name="Mustiga G.M."/>
            <person name="Amores F."/>
            <person name="Phillips W."/>
            <person name="Marelli J.P."/>
            <person name="May G.D."/>
            <person name="Shapiro H."/>
            <person name="Ma J."/>
            <person name="Bustamante C.D."/>
            <person name="Schnell R.J."/>
            <person name="Main D."/>
            <person name="Gilbert D."/>
            <person name="Parida L."/>
            <person name="Kuhn D.N."/>
        </authorList>
    </citation>
    <scope>NUCLEOTIDE SEQUENCE [LARGE SCALE GENOMIC DNA]</scope>
    <source>
        <strain evidence="6">cv. Matina 1-6</strain>
    </source>
</reference>
<keyword evidence="1" id="KW-0723">Serine/threonine-protein kinase</keyword>
<keyword evidence="2" id="KW-0547">Nucleotide-binding</keyword>
<keyword evidence="3" id="KW-0067">ATP-binding</keyword>
<keyword evidence="5" id="KW-0418">Kinase</keyword>
<evidence type="ECO:0000259" key="4">
    <source>
        <dbReference type="PROSITE" id="PS50011"/>
    </source>
</evidence>
<evidence type="ECO:0000313" key="5">
    <source>
        <dbReference type="EMBL" id="EOY33034.1"/>
    </source>
</evidence>
<dbReference type="STRING" id="3641.A0A061GZH3"/>
<proteinExistence type="predicted"/>
<dbReference type="PROSITE" id="PS00109">
    <property type="entry name" value="PROTEIN_KINASE_TYR"/>
    <property type="match status" value="1"/>
</dbReference>
<evidence type="ECO:0000256" key="3">
    <source>
        <dbReference type="ARBA" id="ARBA00022840"/>
    </source>
</evidence>
<dbReference type="GO" id="GO:0004713">
    <property type="term" value="F:protein tyrosine kinase activity"/>
    <property type="evidence" value="ECO:0007669"/>
    <property type="project" value="InterPro"/>
</dbReference>
<dbReference type="SUPFAM" id="SSF56112">
    <property type="entry name" value="Protein kinase-like (PK-like)"/>
    <property type="match status" value="1"/>
</dbReference>
<dbReference type="Proteomes" id="UP000026915">
    <property type="component" value="Chromosome 9"/>
</dbReference>
<dbReference type="PANTHER" id="PTHR47989:SF8">
    <property type="entry name" value="INACTIVE PROTEIN KINASE SELMODRAFT_444075-LIKE"/>
    <property type="match status" value="1"/>
</dbReference>
<dbReference type="InParanoid" id="A0A061GZH3"/>
<dbReference type="InterPro" id="IPR011009">
    <property type="entry name" value="Kinase-like_dom_sf"/>
</dbReference>
<dbReference type="HOGENOM" id="CLU_000288_51_2_1"/>
<dbReference type="GO" id="GO:0005524">
    <property type="term" value="F:ATP binding"/>
    <property type="evidence" value="ECO:0007669"/>
    <property type="project" value="UniProtKB-KW"/>
</dbReference>
<gene>
    <name evidence="5" type="ORF">TCM_041042</name>
</gene>
<dbReference type="Gene3D" id="3.30.200.20">
    <property type="entry name" value="Phosphorylase Kinase, domain 1"/>
    <property type="match status" value="1"/>
</dbReference>
<dbReference type="PROSITE" id="PS50011">
    <property type="entry name" value="PROTEIN_KINASE_DOM"/>
    <property type="match status" value="1"/>
</dbReference>
<dbReference type="GO" id="GO:0005886">
    <property type="term" value="C:plasma membrane"/>
    <property type="evidence" value="ECO:0000318"/>
    <property type="project" value="GO_Central"/>
</dbReference>
<evidence type="ECO:0000256" key="2">
    <source>
        <dbReference type="ARBA" id="ARBA00022741"/>
    </source>
</evidence>
<dbReference type="EMBL" id="CM001887">
    <property type="protein sequence ID" value="EOY33034.1"/>
    <property type="molecule type" value="Genomic_DNA"/>
</dbReference>
<protein>
    <submittedName>
        <fullName evidence="5">Serine-threonine protein kinase, putative</fullName>
    </submittedName>
</protein>
<keyword evidence="5" id="KW-0808">Transferase</keyword>
<dbReference type="Gene3D" id="1.10.510.10">
    <property type="entry name" value="Transferase(Phosphotransferase) domain 1"/>
    <property type="match status" value="1"/>
</dbReference>
<dbReference type="InterPro" id="IPR008266">
    <property type="entry name" value="Tyr_kinase_AS"/>
</dbReference>
<dbReference type="GO" id="GO:0007165">
    <property type="term" value="P:signal transduction"/>
    <property type="evidence" value="ECO:0000318"/>
    <property type="project" value="GO_Central"/>
</dbReference>
<dbReference type="OMA" id="EHESCNE"/>
<dbReference type="eggNOG" id="KOG1187">
    <property type="taxonomic scope" value="Eukaryota"/>
</dbReference>
<sequence>MDVQRVVVIQDASKEACSSAVRWALHGLFLKPGDLLVLLGVLHDKNNPSRLSFKGTRKLLGYRTKVDSSSKFGSNHRIVDREAARKEAYENNAEIIDLSKLYKAEKVEFRIEVAAGASPAVVALKSAEDLKATWVILDRKMKKNKKIFLEKLSCGISRMKRNNRIELWRGPKEKFNEFSVIYDDMMSGAPEEEDLFSIELFPTCCFTEKMGTNSYSVDNYSVGQAEANQVSQNQKLTHTSSYADSIIGLQAEETFQNPACTICDNRKQNMELRKGFTYVELHAATDGFSSKNNLSEGGAQSAFRGQLENKLSIVIKPANNNIYFQEPIKFKSEMDTLSRVRHNNLVMLLGFCAEGSHRLLVYEYVCNGSLNQHLSPEYYPMPLTWTERLRVALGASRGLNHLHENNIIHRDIRPSNILLNHDSEPLLGDLGLATMQSDRYLKQENIQTSYYLAPEYLENGTVSTQTDVYSYGVVLLELITGQRTMEKKQGQKGFLTWARALLKQRRYLELLDPRIANSHDVFQLYRMAQLAQKCISKNPKKRLPMDKVNVRALQATPNYRNCKAIMNLIRTGTRKDDKYLKSSGRLNVVSTLEYIIESKPSSLNEDHSLLKSYLPHNYVKTVEHESCNEGNLDVSVTRQMRSRSFSANVWKFSSNDGCFKYMRAKSGRARQAQYGEMLT</sequence>
<dbReference type="InterPro" id="IPR020635">
    <property type="entry name" value="Tyr_kinase_cat_dom"/>
</dbReference>
<dbReference type="PANTHER" id="PTHR47989">
    <property type="entry name" value="OS01G0750732 PROTEIN"/>
    <property type="match status" value="1"/>
</dbReference>
<evidence type="ECO:0000313" key="6">
    <source>
        <dbReference type="Proteomes" id="UP000026915"/>
    </source>
</evidence>